<protein>
    <submittedName>
        <fullName evidence="1">Uncharacterized protein</fullName>
    </submittedName>
</protein>
<accession>A0ACB7EUY2</accession>
<sequence>MWRTEPNRTERLQSFTFSLSACCKRLSGGKCLIQARFLDQLAEAGRPVTSRRRRPGFIQSVVLSSPQNETFKSAEYKNLRRLHGSPEQTSERGTDPEPALCQARSVGLFQLQQSGSFVESEAADEEHLRCGAGNAALRWTPTWKEAKEAKNNLTEDCELKTADLTRGEARHAARDATIWRRTAPRGMKRTQ</sequence>
<dbReference type="EMBL" id="CM024810">
    <property type="protein sequence ID" value="KAG8005488.1"/>
    <property type="molecule type" value="Genomic_DNA"/>
</dbReference>
<comment type="caution">
    <text evidence="1">The sequence shown here is derived from an EMBL/GenBank/DDBJ whole genome shotgun (WGS) entry which is preliminary data.</text>
</comment>
<keyword evidence="2" id="KW-1185">Reference proteome</keyword>
<name>A0ACB7EUY2_NIBAL</name>
<evidence type="ECO:0000313" key="1">
    <source>
        <dbReference type="EMBL" id="KAG8005488.1"/>
    </source>
</evidence>
<organism evidence="1 2">
    <name type="scientific">Nibea albiflora</name>
    <name type="common">Yellow drum</name>
    <name type="synonym">Corvina albiflora</name>
    <dbReference type="NCBI Taxonomy" id="240163"/>
    <lineage>
        <taxon>Eukaryota</taxon>
        <taxon>Metazoa</taxon>
        <taxon>Chordata</taxon>
        <taxon>Craniata</taxon>
        <taxon>Vertebrata</taxon>
        <taxon>Euteleostomi</taxon>
        <taxon>Actinopterygii</taxon>
        <taxon>Neopterygii</taxon>
        <taxon>Teleostei</taxon>
        <taxon>Neoteleostei</taxon>
        <taxon>Acanthomorphata</taxon>
        <taxon>Eupercaria</taxon>
        <taxon>Sciaenidae</taxon>
        <taxon>Nibea</taxon>
    </lineage>
</organism>
<proteinExistence type="predicted"/>
<gene>
    <name evidence="1" type="ORF">GBF38_001321</name>
</gene>
<evidence type="ECO:0000313" key="2">
    <source>
        <dbReference type="Proteomes" id="UP000805704"/>
    </source>
</evidence>
<dbReference type="Proteomes" id="UP000805704">
    <property type="component" value="Chromosome 22"/>
</dbReference>
<reference evidence="1" key="1">
    <citation type="submission" date="2020-04" db="EMBL/GenBank/DDBJ databases">
        <title>A chromosome-scale assembly and high-density genetic map of the yellow drum (Nibea albiflora) genome.</title>
        <authorList>
            <person name="Xu D."/>
            <person name="Zhang W."/>
            <person name="Chen R."/>
            <person name="Tan P."/>
            <person name="Wang L."/>
            <person name="Song H."/>
            <person name="Tian L."/>
            <person name="Zhu Q."/>
            <person name="Wang B."/>
        </authorList>
    </citation>
    <scope>NUCLEOTIDE SEQUENCE</scope>
    <source>
        <strain evidence="1">ZJHYS-2018</strain>
    </source>
</reference>